<accession>A0A0F9CGJ3</accession>
<name>A0A0F9CGJ3_9ZZZZ</name>
<proteinExistence type="predicted"/>
<comment type="caution">
    <text evidence="1">The sequence shown here is derived from an EMBL/GenBank/DDBJ whole genome shotgun (WGS) entry which is preliminary data.</text>
</comment>
<dbReference type="EMBL" id="LAZR01033320">
    <property type="protein sequence ID" value="KKL48433.1"/>
    <property type="molecule type" value="Genomic_DNA"/>
</dbReference>
<reference evidence="1" key="1">
    <citation type="journal article" date="2015" name="Nature">
        <title>Complex archaea that bridge the gap between prokaryotes and eukaryotes.</title>
        <authorList>
            <person name="Spang A."/>
            <person name="Saw J.H."/>
            <person name="Jorgensen S.L."/>
            <person name="Zaremba-Niedzwiedzka K."/>
            <person name="Martijn J."/>
            <person name="Lind A.E."/>
            <person name="van Eijk R."/>
            <person name="Schleper C."/>
            <person name="Guy L."/>
            <person name="Ettema T.J."/>
        </authorList>
    </citation>
    <scope>NUCLEOTIDE SEQUENCE</scope>
</reference>
<feature type="non-terminal residue" evidence="1">
    <location>
        <position position="1"/>
    </location>
</feature>
<protein>
    <submittedName>
        <fullName evidence="1">Uncharacterized protein</fullName>
    </submittedName>
</protein>
<sequence length="34" mass="3814">VYVDECHDCPDKCEGCLSDILNFIDKLAGKELVE</sequence>
<gene>
    <name evidence="1" type="ORF">LCGC14_2325510</name>
</gene>
<evidence type="ECO:0000313" key="1">
    <source>
        <dbReference type="EMBL" id="KKL48433.1"/>
    </source>
</evidence>
<organism evidence="1">
    <name type="scientific">marine sediment metagenome</name>
    <dbReference type="NCBI Taxonomy" id="412755"/>
    <lineage>
        <taxon>unclassified sequences</taxon>
        <taxon>metagenomes</taxon>
        <taxon>ecological metagenomes</taxon>
    </lineage>
</organism>
<dbReference type="AlphaFoldDB" id="A0A0F9CGJ3"/>